<dbReference type="PROSITE" id="PS00079">
    <property type="entry name" value="MULTICOPPER_OXIDASE1"/>
    <property type="match status" value="1"/>
</dbReference>
<keyword evidence="2" id="KW-0479">Metal-binding</keyword>
<feature type="domain" description="Plastocyanin-like" evidence="7">
    <location>
        <begin position="528"/>
        <end position="656"/>
    </location>
</feature>
<dbReference type="GO" id="GO:0006826">
    <property type="term" value="P:iron ion transport"/>
    <property type="evidence" value="ECO:0007669"/>
    <property type="project" value="TreeGrafter"/>
</dbReference>
<name>A0A9N9N0S0_9CUCU</name>
<feature type="domain" description="Plastocyanin-like" evidence="8">
    <location>
        <begin position="89"/>
        <end position="197"/>
    </location>
</feature>
<evidence type="ECO:0000256" key="3">
    <source>
        <dbReference type="ARBA" id="ARBA00023002"/>
    </source>
</evidence>
<dbReference type="InterPro" id="IPR002355">
    <property type="entry name" value="Cu_oxidase_Cu_BS"/>
</dbReference>
<dbReference type="GO" id="GO:0016491">
    <property type="term" value="F:oxidoreductase activity"/>
    <property type="evidence" value="ECO:0007669"/>
    <property type="project" value="UniProtKB-KW"/>
</dbReference>
<evidence type="ECO:0000313" key="9">
    <source>
        <dbReference type="EMBL" id="CAG9772969.1"/>
    </source>
</evidence>
<comment type="similarity">
    <text evidence="1">Belongs to the multicopper oxidase family.</text>
</comment>
<evidence type="ECO:0000259" key="7">
    <source>
        <dbReference type="Pfam" id="PF07731"/>
    </source>
</evidence>
<dbReference type="Pfam" id="PF07732">
    <property type="entry name" value="Cu-oxidase_3"/>
    <property type="match status" value="1"/>
</dbReference>
<evidence type="ECO:0000313" key="10">
    <source>
        <dbReference type="Proteomes" id="UP001152799"/>
    </source>
</evidence>
<feature type="chain" id="PRO_5040475873" evidence="5">
    <location>
        <begin position="22"/>
        <end position="741"/>
    </location>
</feature>
<dbReference type="Proteomes" id="UP001152799">
    <property type="component" value="Chromosome 8"/>
</dbReference>
<dbReference type="Pfam" id="PF00394">
    <property type="entry name" value="Cu-oxidase"/>
    <property type="match status" value="1"/>
</dbReference>
<dbReference type="SUPFAM" id="SSF49503">
    <property type="entry name" value="Cupredoxins"/>
    <property type="match status" value="3"/>
</dbReference>
<reference evidence="9" key="1">
    <citation type="submission" date="2022-01" db="EMBL/GenBank/DDBJ databases">
        <authorList>
            <person name="King R."/>
        </authorList>
    </citation>
    <scope>NUCLEOTIDE SEQUENCE</scope>
</reference>
<dbReference type="InterPro" id="IPR008972">
    <property type="entry name" value="Cupredoxin"/>
</dbReference>
<dbReference type="Pfam" id="PF07731">
    <property type="entry name" value="Cu-oxidase_2"/>
    <property type="match status" value="1"/>
</dbReference>
<dbReference type="InterPro" id="IPR011706">
    <property type="entry name" value="Cu-oxidase_C"/>
</dbReference>
<dbReference type="GO" id="GO:0005507">
    <property type="term" value="F:copper ion binding"/>
    <property type="evidence" value="ECO:0007669"/>
    <property type="project" value="InterPro"/>
</dbReference>
<dbReference type="Gene3D" id="2.60.40.420">
    <property type="entry name" value="Cupredoxins - blue copper proteins"/>
    <property type="match status" value="3"/>
</dbReference>
<evidence type="ECO:0000259" key="6">
    <source>
        <dbReference type="Pfam" id="PF00394"/>
    </source>
</evidence>
<evidence type="ECO:0000259" key="8">
    <source>
        <dbReference type="Pfam" id="PF07732"/>
    </source>
</evidence>
<protein>
    <submittedName>
        <fullName evidence="9">Uncharacterized protein</fullName>
    </submittedName>
</protein>
<keyword evidence="10" id="KW-1185">Reference proteome</keyword>
<evidence type="ECO:0000256" key="4">
    <source>
        <dbReference type="ARBA" id="ARBA00023008"/>
    </source>
</evidence>
<dbReference type="AlphaFoldDB" id="A0A9N9N0S0"/>
<dbReference type="CDD" id="cd13884">
    <property type="entry name" value="CuRO_2_tcLCC_insect_like"/>
    <property type="match status" value="1"/>
</dbReference>
<feature type="signal peptide" evidence="5">
    <location>
        <begin position="1"/>
        <end position="21"/>
    </location>
</feature>
<dbReference type="PROSITE" id="PS00080">
    <property type="entry name" value="MULTICOPPER_OXIDASE2"/>
    <property type="match status" value="1"/>
</dbReference>
<dbReference type="PANTHER" id="PTHR11709">
    <property type="entry name" value="MULTI-COPPER OXIDASE"/>
    <property type="match status" value="1"/>
</dbReference>
<gene>
    <name evidence="9" type="ORF">CEUTPL_LOCUS13370</name>
</gene>
<dbReference type="InterPro" id="IPR011707">
    <property type="entry name" value="Cu-oxidase-like_N"/>
</dbReference>
<accession>A0A9N9N0S0</accession>
<dbReference type="PANTHER" id="PTHR11709:SF394">
    <property type="entry name" value="FI03373P-RELATED"/>
    <property type="match status" value="1"/>
</dbReference>
<evidence type="ECO:0000256" key="5">
    <source>
        <dbReference type="SAM" id="SignalP"/>
    </source>
</evidence>
<keyword evidence="3" id="KW-0560">Oxidoreductase</keyword>
<dbReference type="CDD" id="cd13858">
    <property type="entry name" value="CuRO_1_tcLCC2_insect_like"/>
    <property type="match status" value="1"/>
</dbReference>
<dbReference type="GO" id="GO:0005886">
    <property type="term" value="C:plasma membrane"/>
    <property type="evidence" value="ECO:0007669"/>
    <property type="project" value="TreeGrafter"/>
</dbReference>
<keyword evidence="4" id="KW-0186">Copper</keyword>
<evidence type="ECO:0000256" key="1">
    <source>
        <dbReference type="ARBA" id="ARBA00010609"/>
    </source>
</evidence>
<dbReference type="FunFam" id="2.60.40.420:FF:000031">
    <property type="entry name" value="Laccase-2 isoform A"/>
    <property type="match status" value="1"/>
</dbReference>
<dbReference type="EMBL" id="OU892284">
    <property type="protein sequence ID" value="CAG9772969.1"/>
    <property type="molecule type" value="Genomic_DNA"/>
</dbReference>
<dbReference type="InterPro" id="IPR045087">
    <property type="entry name" value="Cu-oxidase_fam"/>
</dbReference>
<dbReference type="InterPro" id="IPR033138">
    <property type="entry name" value="Cu_oxidase_CS"/>
</dbReference>
<feature type="domain" description="Plastocyanin-like" evidence="6">
    <location>
        <begin position="239"/>
        <end position="367"/>
    </location>
</feature>
<dbReference type="FunFam" id="2.60.40.420:FF:000045">
    <property type="entry name" value="Laccase 2"/>
    <property type="match status" value="1"/>
</dbReference>
<keyword evidence="5" id="KW-0732">Signal</keyword>
<sequence length="741" mass="84711">MKNLATISVSLHLLWTVAVSSQNIDQISSTNTSDYVLLEEPHPCSRKCIQGVSMVCRYHFEIENYYTMSKACQNCPSTRSDCFMKDCIPGAGYDRGIISVNRRIPGPSIEVCLNDQIIVDVKNHLMSEGTTIHWHGQHQKETPYMDGVPYVTQCPIPPKTTFRYNFKATQAGTHFWHSHLGMQRVDGCYGPLVVRVPEESNPHIPEYDYDLSLHTMILIDWERITGMEKFLYHHHSVGDNKPATLLINGMGNGKEFVSENKTIYTPLARFPVEYGYRYRFRVINAGFLNCPIEMSVDNHTIQVISSDGADIVPVKAESLVTYAGERFDFVLTADQPKNLYWIRFRGLMDCDERFNKAHQSAVLEYKGFDNQDEDYQNRISQNDVTDGFAATNSKFLNDIVYMQEETLPQNKPDWDNSYRTGKQINSLNKGTEANQSHITMPELSALQKWDHSLKFRPDYQIFLAYDFYKLDNKHFHRPGYEFYNVTSSENQLLTPQLNHISMEMPSFPLLSQRDEIPDDMFCNENTIKGRDCADTYCECPHAYQIPLNAVVELIIIDEGFTYDANHPLHLHGYAFRVVAMEKVGDNVTVAQVKQRDRKGQIKRNLFDPPVKDTVNVPDGGYTVVRFHATNPGYWIFHCHLEMHAEIGMALIFKVGENSQMPKVPVGFPRCGNYIPIESTTQNQTSDKPDCSRSALLNRFEKLIFGDYCEDVPTSSGKTTLHSSFLIVISVLVLVVNKNKHV</sequence>
<dbReference type="CDD" id="cd13905">
    <property type="entry name" value="CuRO_3_tcLLC2_insect_like"/>
    <property type="match status" value="1"/>
</dbReference>
<organism evidence="9 10">
    <name type="scientific">Ceutorhynchus assimilis</name>
    <name type="common">cabbage seed weevil</name>
    <dbReference type="NCBI Taxonomy" id="467358"/>
    <lineage>
        <taxon>Eukaryota</taxon>
        <taxon>Metazoa</taxon>
        <taxon>Ecdysozoa</taxon>
        <taxon>Arthropoda</taxon>
        <taxon>Hexapoda</taxon>
        <taxon>Insecta</taxon>
        <taxon>Pterygota</taxon>
        <taxon>Neoptera</taxon>
        <taxon>Endopterygota</taxon>
        <taxon>Coleoptera</taxon>
        <taxon>Polyphaga</taxon>
        <taxon>Cucujiformia</taxon>
        <taxon>Curculionidae</taxon>
        <taxon>Ceutorhynchinae</taxon>
        <taxon>Ceutorhynchus</taxon>
    </lineage>
</organism>
<dbReference type="OrthoDB" id="2121828at2759"/>
<proteinExistence type="inferred from homology"/>
<dbReference type="InterPro" id="IPR001117">
    <property type="entry name" value="Cu-oxidase_2nd"/>
</dbReference>
<evidence type="ECO:0000256" key="2">
    <source>
        <dbReference type="ARBA" id="ARBA00022723"/>
    </source>
</evidence>